<evidence type="ECO:0000256" key="4">
    <source>
        <dbReference type="ARBA" id="ARBA00022807"/>
    </source>
</evidence>
<protein>
    <submittedName>
        <fullName evidence="7">(diamondback moth) hypothetical protein</fullName>
    </submittedName>
</protein>
<dbReference type="Pfam" id="PF02902">
    <property type="entry name" value="Peptidase_C48"/>
    <property type="match status" value="1"/>
</dbReference>
<evidence type="ECO:0000256" key="1">
    <source>
        <dbReference type="ARBA" id="ARBA00005234"/>
    </source>
</evidence>
<keyword evidence="3" id="KW-0378">Hydrolase</keyword>
<dbReference type="FunFam" id="3.40.395.10:FF:000001">
    <property type="entry name" value="Sentrin-specific protease 1"/>
    <property type="match status" value="1"/>
</dbReference>
<name>A0A8S4FZ45_PLUXY</name>
<evidence type="ECO:0000313" key="8">
    <source>
        <dbReference type="Proteomes" id="UP000653454"/>
    </source>
</evidence>
<dbReference type="EMBL" id="CAJHNJ030000062">
    <property type="protein sequence ID" value="CAG9133469.1"/>
    <property type="molecule type" value="Genomic_DNA"/>
</dbReference>
<dbReference type="InterPro" id="IPR003653">
    <property type="entry name" value="Peptidase_C48_C"/>
</dbReference>
<dbReference type="GO" id="GO:0006508">
    <property type="term" value="P:proteolysis"/>
    <property type="evidence" value="ECO:0007669"/>
    <property type="project" value="UniProtKB-KW"/>
</dbReference>
<gene>
    <name evidence="7" type="ORF">PLXY2_LOCUS11736</name>
</gene>
<dbReference type="GO" id="GO:0080090">
    <property type="term" value="P:regulation of primary metabolic process"/>
    <property type="evidence" value="ECO:0007669"/>
    <property type="project" value="UniProtKB-ARBA"/>
</dbReference>
<dbReference type="PROSITE" id="PS50600">
    <property type="entry name" value="ULP_PROTEASE"/>
    <property type="match status" value="1"/>
</dbReference>
<dbReference type="GO" id="GO:0005634">
    <property type="term" value="C:nucleus"/>
    <property type="evidence" value="ECO:0007669"/>
    <property type="project" value="TreeGrafter"/>
</dbReference>
<keyword evidence="4" id="KW-0788">Thiol protease</keyword>
<dbReference type="Proteomes" id="UP000653454">
    <property type="component" value="Unassembled WGS sequence"/>
</dbReference>
<keyword evidence="8" id="KW-1185">Reference proteome</keyword>
<evidence type="ECO:0000313" key="7">
    <source>
        <dbReference type="EMBL" id="CAG9133469.1"/>
    </source>
</evidence>
<dbReference type="PANTHER" id="PTHR12606">
    <property type="entry name" value="SENTRIN/SUMO-SPECIFIC PROTEASE"/>
    <property type="match status" value="1"/>
</dbReference>
<comment type="similarity">
    <text evidence="1">Belongs to the peptidase C48 family.</text>
</comment>
<dbReference type="AlphaFoldDB" id="A0A8S4FZ45"/>
<dbReference type="GO" id="GO:0016929">
    <property type="term" value="F:deSUMOylase activity"/>
    <property type="evidence" value="ECO:0007669"/>
    <property type="project" value="TreeGrafter"/>
</dbReference>
<dbReference type="Gene3D" id="3.40.395.10">
    <property type="entry name" value="Adenoviral Proteinase, Chain A"/>
    <property type="match status" value="1"/>
</dbReference>
<reference evidence="7" key="1">
    <citation type="submission" date="2020-11" db="EMBL/GenBank/DDBJ databases">
        <authorList>
            <person name="Whiteford S."/>
        </authorList>
    </citation>
    <scope>NUCLEOTIDE SEQUENCE</scope>
</reference>
<evidence type="ECO:0000256" key="5">
    <source>
        <dbReference type="SAM" id="MobiDB-lite"/>
    </source>
</evidence>
<evidence type="ECO:0000256" key="2">
    <source>
        <dbReference type="ARBA" id="ARBA00022670"/>
    </source>
</evidence>
<comment type="caution">
    <text evidence="7">The sequence shown here is derived from an EMBL/GenBank/DDBJ whole genome shotgun (WGS) entry which is preliminary data.</text>
</comment>
<sequence>MEYIKHYVRNLLGLGGEEQTTTRPTFKRDRIDDDPSLHEGSPALKRHRTLPKSAFPDIMSLNDWDKDERSRSKVRYVPIQFEGGPSTSTPNIESQKLGSQVRSVPIKLVDVSRNGTGTPARRPRIHTPVRPVIHAVIDDDDDDNEVTWVETKPRQEQQKKSNPKVYINLDDEDDDNNDCGQPEDVIFVKKITTPPPVQPYKFFLTKNRDVTDSTEDENRSPQYYRILKNKKLYDRNTANVSPKQFSKFKAPPGITKAHKRSFTPVPRWMQPLATSNASQARNRYLSLNGNARSAISEVFNLDEKRSYQELIRKAASSLKQATASKPFEIINLAEESASFRSTQRSQKKALDDIKFVERGVNAEKASESTREYDPVTVASINSSDSEVEVVPSESSTSSSIRIDPVNSLRDSYKDKAITSEDWLAKLESKYKKKRQDTQEKLKDARRDNDIISKVNYEQKLAHLEYKLKYELSIPESLIEEAQPAVELPELTPEQEKLVNRALGPGPPGQLLVEKFNLRIHRRDLQTLAGLNWLNDEVINFYMNLLMQRSEQRQDLPKVYATNTFFYPKLMQGGQPGLRRWTRKIDIFAHDLMVIPVHLGVHWCLSLIDFRAKRVAYLDSMGGRNQACLDALLKYLHDEHQDKKGQPFDSQGWKTECLSKNIPQQMNGSDCGMFSCTFAEFSARDAPYTFSQQHMPYLRRKAALEILQGKLLL</sequence>
<feature type="domain" description="Ubiquitin-like protease family profile" evidence="6">
    <location>
        <begin position="517"/>
        <end position="681"/>
    </location>
</feature>
<organism evidence="7 8">
    <name type="scientific">Plutella xylostella</name>
    <name type="common">Diamondback moth</name>
    <name type="synonym">Plutella maculipennis</name>
    <dbReference type="NCBI Taxonomy" id="51655"/>
    <lineage>
        <taxon>Eukaryota</taxon>
        <taxon>Metazoa</taxon>
        <taxon>Ecdysozoa</taxon>
        <taxon>Arthropoda</taxon>
        <taxon>Hexapoda</taxon>
        <taxon>Insecta</taxon>
        <taxon>Pterygota</taxon>
        <taxon>Neoptera</taxon>
        <taxon>Endopterygota</taxon>
        <taxon>Lepidoptera</taxon>
        <taxon>Glossata</taxon>
        <taxon>Ditrysia</taxon>
        <taxon>Yponomeutoidea</taxon>
        <taxon>Plutellidae</taxon>
        <taxon>Plutella</taxon>
    </lineage>
</organism>
<feature type="compositionally biased region" description="Basic and acidic residues" evidence="5">
    <location>
        <begin position="26"/>
        <end position="37"/>
    </location>
</feature>
<dbReference type="GO" id="GO:0016926">
    <property type="term" value="P:protein desumoylation"/>
    <property type="evidence" value="ECO:0007669"/>
    <property type="project" value="TreeGrafter"/>
</dbReference>
<dbReference type="GO" id="GO:0060255">
    <property type="term" value="P:regulation of macromolecule metabolic process"/>
    <property type="evidence" value="ECO:0007669"/>
    <property type="project" value="UniProtKB-ARBA"/>
</dbReference>
<dbReference type="PANTHER" id="PTHR12606:SF141">
    <property type="entry name" value="GH15225P-RELATED"/>
    <property type="match status" value="1"/>
</dbReference>
<feature type="region of interest" description="Disordered" evidence="5">
    <location>
        <begin position="15"/>
        <end position="43"/>
    </location>
</feature>
<dbReference type="InterPro" id="IPR038765">
    <property type="entry name" value="Papain-like_cys_pep_sf"/>
</dbReference>
<keyword evidence="2" id="KW-0645">Protease</keyword>
<feature type="region of interest" description="Disordered" evidence="5">
    <location>
        <begin position="151"/>
        <end position="178"/>
    </location>
</feature>
<evidence type="ECO:0000259" key="6">
    <source>
        <dbReference type="PROSITE" id="PS50600"/>
    </source>
</evidence>
<proteinExistence type="inferred from homology"/>
<dbReference type="SUPFAM" id="SSF54001">
    <property type="entry name" value="Cysteine proteinases"/>
    <property type="match status" value="1"/>
</dbReference>
<evidence type="ECO:0000256" key="3">
    <source>
        <dbReference type="ARBA" id="ARBA00022801"/>
    </source>
</evidence>
<accession>A0A8S4FZ45</accession>